<protein>
    <submittedName>
        <fullName evidence="1">Uncharacterized protein</fullName>
    </submittedName>
</protein>
<dbReference type="EMBL" id="NKCI01000299">
    <property type="protein sequence ID" value="RSL44168.1"/>
    <property type="molecule type" value="Genomic_DNA"/>
</dbReference>
<keyword evidence="2" id="KW-1185">Reference proteome</keyword>
<comment type="caution">
    <text evidence="1">The sequence shown here is derived from an EMBL/GenBank/DDBJ whole genome shotgun (WGS) entry which is preliminary data.</text>
</comment>
<proteinExistence type="predicted"/>
<organism evidence="1 2">
    <name type="scientific">Fusarium duplospermum</name>
    <dbReference type="NCBI Taxonomy" id="1325734"/>
    <lineage>
        <taxon>Eukaryota</taxon>
        <taxon>Fungi</taxon>
        <taxon>Dikarya</taxon>
        <taxon>Ascomycota</taxon>
        <taxon>Pezizomycotina</taxon>
        <taxon>Sordariomycetes</taxon>
        <taxon>Hypocreomycetidae</taxon>
        <taxon>Hypocreales</taxon>
        <taxon>Nectriaceae</taxon>
        <taxon>Fusarium</taxon>
        <taxon>Fusarium solani species complex</taxon>
    </lineage>
</organism>
<sequence length="71" mass="7905">MRKLISGIARSLAPSLPELAIQIFNEARNFCYRTALRPGVIYGERSSRSVVQASTITKNTFPTHHSIISQC</sequence>
<name>A0A428NTN2_9HYPO</name>
<accession>A0A428NTN2</accession>
<evidence type="ECO:0000313" key="1">
    <source>
        <dbReference type="EMBL" id="RSL44168.1"/>
    </source>
</evidence>
<gene>
    <name evidence="1" type="ORF">CEP54_014795</name>
</gene>
<evidence type="ECO:0000313" key="2">
    <source>
        <dbReference type="Proteomes" id="UP000288168"/>
    </source>
</evidence>
<dbReference type="AlphaFoldDB" id="A0A428NTN2"/>
<dbReference type="Proteomes" id="UP000288168">
    <property type="component" value="Unassembled WGS sequence"/>
</dbReference>
<reference evidence="1 2" key="1">
    <citation type="submission" date="2017-06" db="EMBL/GenBank/DDBJ databases">
        <title>Comparative genomic analysis of Ambrosia Fusariam Clade fungi.</title>
        <authorList>
            <person name="Stajich J.E."/>
            <person name="Carrillo J."/>
            <person name="Kijimoto T."/>
            <person name="Eskalen A."/>
            <person name="O'Donnell K."/>
            <person name="Kasson M."/>
        </authorList>
    </citation>
    <scope>NUCLEOTIDE SEQUENCE [LARGE SCALE GENOMIC DNA]</scope>
    <source>
        <strain evidence="1 2">NRRL62584</strain>
    </source>
</reference>